<sequence length="57" mass="6385">MERWLAKAGTHPLAKREADLALLLANDPGAWERYGQFYEGWTIEEVAELLEAVRAAG</sequence>
<evidence type="ECO:0000313" key="1">
    <source>
        <dbReference type="EMBL" id="SVD14498.1"/>
    </source>
</evidence>
<dbReference type="AlphaFoldDB" id="A0A382SZB4"/>
<reference evidence="1" key="1">
    <citation type="submission" date="2018-05" db="EMBL/GenBank/DDBJ databases">
        <authorList>
            <person name="Lanie J.A."/>
            <person name="Ng W.-L."/>
            <person name="Kazmierczak K.M."/>
            <person name="Andrzejewski T.M."/>
            <person name="Davidsen T.M."/>
            <person name="Wayne K.J."/>
            <person name="Tettelin H."/>
            <person name="Glass J.I."/>
            <person name="Rusch D."/>
            <person name="Podicherti R."/>
            <person name="Tsui H.-C.T."/>
            <person name="Winkler M.E."/>
        </authorList>
    </citation>
    <scope>NUCLEOTIDE SEQUENCE</scope>
</reference>
<accession>A0A382SZB4</accession>
<gene>
    <name evidence="1" type="ORF">METZ01_LOCUS367352</name>
</gene>
<organism evidence="1">
    <name type="scientific">marine metagenome</name>
    <dbReference type="NCBI Taxonomy" id="408172"/>
    <lineage>
        <taxon>unclassified sequences</taxon>
        <taxon>metagenomes</taxon>
        <taxon>ecological metagenomes</taxon>
    </lineage>
</organism>
<name>A0A382SZB4_9ZZZZ</name>
<proteinExistence type="predicted"/>
<dbReference type="EMBL" id="UINC01132284">
    <property type="protein sequence ID" value="SVD14498.1"/>
    <property type="molecule type" value="Genomic_DNA"/>
</dbReference>
<protein>
    <submittedName>
        <fullName evidence="1">Uncharacterized protein</fullName>
    </submittedName>
</protein>